<comment type="caution">
    <text evidence="5">The sequence shown here is derived from an EMBL/GenBank/DDBJ whole genome shotgun (WGS) entry which is preliminary data.</text>
</comment>
<protein>
    <submittedName>
        <fullName evidence="5">Enoyl-CoA hydratase/isomerase family protein</fullName>
    </submittedName>
</protein>
<evidence type="ECO:0000313" key="6">
    <source>
        <dbReference type="Proteomes" id="UP000005555"/>
    </source>
</evidence>
<dbReference type="HOGENOM" id="CLU_009834_7_2_6"/>
<dbReference type="EMBL" id="AAPI01000002">
    <property type="protein sequence ID" value="EAS47599.1"/>
    <property type="molecule type" value="Genomic_DNA"/>
</dbReference>
<evidence type="ECO:0000256" key="4">
    <source>
        <dbReference type="ARBA" id="ARBA00023235"/>
    </source>
</evidence>
<reference evidence="5 6" key="1">
    <citation type="submission" date="2006-03" db="EMBL/GenBank/DDBJ databases">
        <authorList>
            <person name="Giovannoni S.J."/>
            <person name="Cho J.-C."/>
            <person name="Ferriera S."/>
            <person name="Johnson J."/>
            <person name="Kravitz S."/>
            <person name="Halpern A."/>
            <person name="Remington K."/>
            <person name="Beeson K."/>
            <person name="Tran B."/>
            <person name="Rogers Y.-H."/>
            <person name="Friedman R."/>
            <person name="Venter J.C."/>
        </authorList>
    </citation>
    <scope>NUCLEOTIDE SEQUENCE [LARGE SCALE GENOMIC DNA]</scope>
    <source>
        <strain evidence="5 6">HTCC2207</strain>
    </source>
</reference>
<organism evidence="5 6">
    <name type="scientific">gamma proteobacterium HTCC2207</name>
    <dbReference type="NCBI Taxonomy" id="314287"/>
    <lineage>
        <taxon>Bacteria</taxon>
        <taxon>Pseudomonadati</taxon>
        <taxon>Pseudomonadota</taxon>
        <taxon>Gammaproteobacteria</taxon>
        <taxon>Cellvibrionales</taxon>
        <taxon>Porticoccaceae</taxon>
        <taxon>SAR92 clade</taxon>
    </lineage>
</organism>
<accession>Q1YT88</accession>
<dbReference type="SUPFAM" id="SSF52096">
    <property type="entry name" value="ClpP/crotonase"/>
    <property type="match status" value="1"/>
</dbReference>
<keyword evidence="3" id="KW-0576">Peroxisome</keyword>
<sequence>MSDKPDLIQSHYADGILSISINRPDKKNALTSDMYAQLADLFDHRATQEDVNVVVFSGGKDFSAGNDLEDFLARPPSSEPGATAPVWEFMRALSTCPVPVIAAVDGFAVGIGTTLLLHCEFVYSTPKTVFMLPFINLAAVPEFGSSMLMPLRCGYVKAAEMLLLGDRFDSATALQYNLINQICSSDNLMPCAMATAAKLAGKSRQALVQSKALMRRDMEPLAERISIESEEFSKRVASPEAKAAISALLKR</sequence>
<evidence type="ECO:0000256" key="1">
    <source>
        <dbReference type="ARBA" id="ARBA00004275"/>
    </source>
</evidence>
<dbReference type="InterPro" id="IPR029045">
    <property type="entry name" value="ClpP/crotonase-like_dom_sf"/>
</dbReference>
<keyword evidence="6" id="KW-1185">Reference proteome</keyword>
<comment type="similarity">
    <text evidence="2">Belongs to the enoyl-CoA hydratase/isomerase family.</text>
</comment>
<dbReference type="PANTHER" id="PTHR43684">
    <property type="match status" value="1"/>
</dbReference>
<dbReference type="STRING" id="314287.GB2207_02307"/>
<proteinExistence type="inferred from homology"/>
<dbReference type="eggNOG" id="COG1024">
    <property type="taxonomic scope" value="Bacteria"/>
</dbReference>
<dbReference type="InterPro" id="IPR001753">
    <property type="entry name" value="Enoyl-CoA_hydra/iso"/>
</dbReference>
<dbReference type="AlphaFoldDB" id="Q1YT88"/>
<gene>
    <name evidence="5" type="ORF">GB2207_02307</name>
</gene>
<evidence type="ECO:0000313" key="5">
    <source>
        <dbReference type="EMBL" id="EAS47599.1"/>
    </source>
</evidence>
<dbReference type="Gene3D" id="3.90.226.10">
    <property type="entry name" value="2-enoyl-CoA Hydratase, Chain A, domain 1"/>
    <property type="match status" value="1"/>
</dbReference>
<dbReference type="Pfam" id="PF00378">
    <property type="entry name" value="ECH_1"/>
    <property type="match status" value="1"/>
</dbReference>
<dbReference type="InterPro" id="IPR014748">
    <property type="entry name" value="Enoyl-CoA_hydra_C"/>
</dbReference>
<dbReference type="CDD" id="cd06558">
    <property type="entry name" value="crotonase-like"/>
    <property type="match status" value="1"/>
</dbReference>
<dbReference type="OrthoDB" id="9797151at2"/>
<name>Q1YT88_9GAMM</name>
<evidence type="ECO:0000256" key="2">
    <source>
        <dbReference type="ARBA" id="ARBA00005254"/>
    </source>
</evidence>
<keyword evidence="4 5" id="KW-0413">Isomerase</keyword>
<dbReference type="Proteomes" id="UP000005555">
    <property type="component" value="Unassembled WGS sequence"/>
</dbReference>
<dbReference type="InterPro" id="IPR051053">
    <property type="entry name" value="ECH/Chromodomain_protein"/>
</dbReference>
<dbReference type="Gene3D" id="1.10.12.10">
    <property type="entry name" value="Lyase 2-enoyl-coa Hydratase, Chain A, domain 2"/>
    <property type="match status" value="1"/>
</dbReference>
<comment type="subcellular location">
    <subcellularLocation>
        <location evidence="1">Peroxisome</location>
    </subcellularLocation>
</comment>
<dbReference type="GO" id="GO:0004165">
    <property type="term" value="F:delta(3)-delta(2)-enoyl-CoA isomerase activity"/>
    <property type="evidence" value="ECO:0007669"/>
    <property type="project" value="UniProtKB-ARBA"/>
</dbReference>
<dbReference type="PANTHER" id="PTHR43684:SF1">
    <property type="entry name" value="ENOYL-COA DELTA ISOMERASE 2"/>
    <property type="match status" value="1"/>
</dbReference>
<evidence type="ECO:0000256" key="3">
    <source>
        <dbReference type="ARBA" id="ARBA00023140"/>
    </source>
</evidence>